<gene>
    <name evidence="2" type="ORF">GCM10025862_14380</name>
</gene>
<dbReference type="RefSeq" id="WP_241444768.1">
    <property type="nucleotide sequence ID" value="NZ_BSUJ01000001.1"/>
</dbReference>
<keyword evidence="3" id="KW-1185">Reference proteome</keyword>
<protein>
    <submittedName>
        <fullName evidence="2">Uncharacterized protein</fullName>
    </submittedName>
</protein>
<evidence type="ECO:0000313" key="3">
    <source>
        <dbReference type="Proteomes" id="UP001157109"/>
    </source>
</evidence>
<evidence type="ECO:0000313" key="2">
    <source>
        <dbReference type="EMBL" id="GMA19417.1"/>
    </source>
</evidence>
<organism evidence="2 3">
    <name type="scientific">Arsenicicoccus piscis</name>
    <dbReference type="NCBI Taxonomy" id="673954"/>
    <lineage>
        <taxon>Bacteria</taxon>
        <taxon>Bacillati</taxon>
        <taxon>Actinomycetota</taxon>
        <taxon>Actinomycetes</taxon>
        <taxon>Micrococcales</taxon>
        <taxon>Intrasporangiaceae</taxon>
        <taxon>Arsenicicoccus</taxon>
    </lineage>
</organism>
<name>A0ABQ6HMP9_9MICO</name>
<evidence type="ECO:0000256" key="1">
    <source>
        <dbReference type="SAM" id="MobiDB-lite"/>
    </source>
</evidence>
<dbReference type="Proteomes" id="UP001157109">
    <property type="component" value="Unassembled WGS sequence"/>
</dbReference>
<feature type="region of interest" description="Disordered" evidence="1">
    <location>
        <begin position="154"/>
        <end position="220"/>
    </location>
</feature>
<sequence>MSNADQGPAHGSADDTEHGTARESDPVGEQAAQLTAALREALGPRRAKSAAHAFAAGRSAAGAAAGRAASTAAGHGTGRAQDHAKGRAEDHARDHEAHDPSHERCARDGGTDACQVCPICRAIRIATAVSPDAIDQVADLVTMGADLLRGLAEQGRARRAGATAPERQPDPDQHQHQHQHHHEQHPGEPSQAPEATPEAKPAKTRAPAKNQARRSTKEST</sequence>
<proteinExistence type="predicted"/>
<feature type="compositionally biased region" description="Basic and acidic residues" evidence="1">
    <location>
        <begin position="80"/>
        <end position="110"/>
    </location>
</feature>
<feature type="compositionally biased region" description="Low complexity" evidence="1">
    <location>
        <begin position="50"/>
        <end position="74"/>
    </location>
</feature>
<accession>A0ABQ6HMP9</accession>
<feature type="region of interest" description="Disordered" evidence="1">
    <location>
        <begin position="1"/>
        <end position="110"/>
    </location>
</feature>
<feature type="compositionally biased region" description="Basic and acidic residues" evidence="1">
    <location>
        <begin position="12"/>
        <end position="25"/>
    </location>
</feature>
<feature type="compositionally biased region" description="Low complexity" evidence="1">
    <location>
        <begin position="187"/>
        <end position="199"/>
    </location>
</feature>
<comment type="caution">
    <text evidence="2">The sequence shown here is derived from an EMBL/GenBank/DDBJ whole genome shotgun (WGS) entry which is preliminary data.</text>
</comment>
<dbReference type="EMBL" id="BSUJ01000001">
    <property type="protein sequence ID" value="GMA19417.1"/>
    <property type="molecule type" value="Genomic_DNA"/>
</dbReference>
<reference evidence="3" key="1">
    <citation type="journal article" date="2019" name="Int. J. Syst. Evol. Microbiol.">
        <title>The Global Catalogue of Microorganisms (GCM) 10K type strain sequencing project: providing services to taxonomists for standard genome sequencing and annotation.</title>
        <authorList>
            <consortium name="The Broad Institute Genomics Platform"/>
            <consortium name="The Broad Institute Genome Sequencing Center for Infectious Disease"/>
            <person name="Wu L."/>
            <person name="Ma J."/>
        </authorList>
    </citation>
    <scope>NUCLEOTIDE SEQUENCE [LARGE SCALE GENOMIC DNA]</scope>
    <source>
        <strain evidence="3">NBRC 105830</strain>
    </source>
</reference>